<keyword evidence="2" id="KW-1185">Reference proteome</keyword>
<dbReference type="EMBL" id="PIPP01000003">
    <property type="protein sequence ID" value="RUO36931.1"/>
    <property type="molecule type" value="Genomic_DNA"/>
</dbReference>
<name>A0A432WT28_9GAMM</name>
<evidence type="ECO:0000313" key="2">
    <source>
        <dbReference type="Proteomes" id="UP000286934"/>
    </source>
</evidence>
<proteinExistence type="predicted"/>
<accession>A0A432WT28</accession>
<dbReference type="Proteomes" id="UP000286934">
    <property type="component" value="Unassembled WGS sequence"/>
</dbReference>
<sequence>MGRSDFESQQYKLYLESPYLSHLSNEELFERERHLMEAWTTLGTQGKISFGKPEKHRGNFRLIVSLMHTNFESAIRGYPKAPKWVDAALPKTKNINQNRLQRMNALLSRYESCLFKFGQREFLEQLSFKVSLASSFDDKSLHPAQRDNELSRAYKPHPSLGTSPFNRGSYEKPIMERYRVDASFDYYVFCLSRRADLRMFGDFGADAVLIIKNKQALQQGLKRKLEKELKLSRILSAPVSYYDDIRDAPSGLEPPELAKHFRFFYQQEYRIAFIPQISGARLNEHFFFELPELRESTELVIF</sequence>
<organism evidence="1 2">
    <name type="scientific">Aliidiomarina shirensis</name>
    <dbReference type="NCBI Taxonomy" id="1048642"/>
    <lineage>
        <taxon>Bacteria</taxon>
        <taxon>Pseudomonadati</taxon>
        <taxon>Pseudomonadota</taxon>
        <taxon>Gammaproteobacteria</taxon>
        <taxon>Alteromonadales</taxon>
        <taxon>Idiomarinaceae</taxon>
        <taxon>Aliidiomarina</taxon>
    </lineage>
</organism>
<protein>
    <submittedName>
        <fullName evidence="1">Uncharacterized protein</fullName>
    </submittedName>
</protein>
<gene>
    <name evidence="1" type="ORF">CWE13_08790</name>
</gene>
<evidence type="ECO:0000313" key="1">
    <source>
        <dbReference type="EMBL" id="RUO36931.1"/>
    </source>
</evidence>
<reference evidence="2" key="1">
    <citation type="journal article" date="2018" name="Front. Microbiol.">
        <title>Genome-Based Analysis Reveals the Taxonomy and Diversity of the Family Idiomarinaceae.</title>
        <authorList>
            <person name="Liu Y."/>
            <person name="Lai Q."/>
            <person name="Shao Z."/>
        </authorList>
    </citation>
    <scope>NUCLEOTIDE SEQUENCE [LARGE SCALE GENOMIC DNA]</scope>
    <source>
        <strain evidence="2">AIS</strain>
    </source>
</reference>
<dbReference type="AlphaFoldDB" id="A0A432WT28"/>
<comment type="caution">
    <text evidence="1">The sequence shown here is derived from an EMBL/GenBank/DDBJ whole genome shotgun (WGS) entry which is preliminary data.</text>
</comment>